<sequence length="165" mass="19110">MSEHNRRWRRPYDVLVEATHGEIVVRVHHINLIAMEMSLGGDMVQLIVVEWLEAIQHTWEKSCEGRDHAKTVERGEEATTSPEGLSYPKAKRRSERRWTRRSATVPQRRIYRSRRKGRRCKARDSRTMGLAALWYRRSRTSVESSISCSHGGSALVVKGVEEVEN</sequence>
<evidence type="ECO:0000313" key="2">
    <source>
        <dbReference type="EMBL" id="RZR75171.1"/>
    </source>
</evidence>
<organism evidence="2">
    <name type="scientific">Ensete ventricosum</name>
    <name type="common">Abyssinian banana</name>
    <name type="synonym">Musa ensete</name>
    <dbReference type="NCBI Taxonomy" id="4639"/>
    <lineage>
        <taxon>Eukaryota</taxon>
        <taxon>Viridiplantae</taxon>
        <taxon>Streptophyta</taxon>
        <taxon>Embryophyta</taxon>
        <taxon>Tracheophyta</taxon>
        <taxon>Spermatophyta</taxon>
        <taxon>Magnoliopsida</taxon>
        <taxon>Liliopsida</taxon>
        <taxon>Zingiberales</taxon>
        <taxon>Musaceae</taxon>
        <taxon>Ensete</taxon>
    </lineage>
</organism>
<feature type="compositionally biased region" description="Basic and acidic residues" evidence="1">
    <location>
        <begin position="64"/>
        <end position="77"/>
    </location>
</feature>
<protein>
    <submittedName>
        <fullName evidence="2">Uncharacterized protein</fullName>
    </submittedName>
</protein>
<gene>
    <name evidence="2" type="ORF">BHM03_00050957</name>
</gene>
<dbReference type="Proteomes" id="UP000290560">
    <property type="component" value="Unassembled WGS sequence"/>
</dbReference>
<feature type="region of interest" description="Disordered" evidence="1">
    <location>
        <begin position="64"/>
        <end position="102"/>
    </location>
</feature>
<reference evidence="2" key="1">
    <citation type="journal article" date="2018" name="Data Brief">
        <title>Genome sequence data from 17 accessions of Ensete ventricosum, a staple food crop for millions in Ethiopia.</title>
        <authorList>
            <person name="Yemataw Z."/>
            <person name="Muzemil S."/>
            <person name="Ambachew D."/>
            <person name="Tripathi L."/>
            <person name="Tesfaye K."/>
            <person name="Chala A."/>
            <person name="Farbos A."/>
            <person name="O'Neill P."/>
            <person name="Moore K."/>
            <person name="Grant M."/>
            <person name="Studholme D.J."/>
        </authorList>
    </citation>
    <scope>NUCLEOTIDE SEQUENCE [LARGE SCALE GENOMIC DNA]</scope>
    <source>
        <tissue evidence="2">Leaf</tissue>
    </source>
</reference>
<proteinExistence type="predicted"/>
<name>A0A445MM05_ENSVE</name>
<accession>A0A445MM05</accession>
<feature type="compositionally biased region" description="Basic residues" evidence="1">
    <location>
        <begin position="89"/>
        <end position="100"/>
    </location>
</feature>
<dbReference type="EMBL" id="KV876597">
    <property type="protein sequence ID" value="RZR75171.1"/>
    <property type="molecule type" value="Genomic_DNA"/>
</dbReference>
<evidence type="ECO:0000256" key="1">
    <source>
        <dbReference type="SAM" id="MobiDB-lite"/>
    </source>
</evidence>
<dbReference type="AlphaFoldDB" id="A0A445MM05"/>